<dbReference type="AlphaFoldDB" id="A0A4S2BKE6"/>
<dbReference type="RefSeq" id="WP_135960522.1">
    <property type="nucleotide sequence ID" value="NZ_CAJSYX010000001.1"/>
</dbReference>
<evidence type="ECO:0000313" key="1">
    <source>
        <dbReference type="EMBL" id="TGY15278.1"/>
    </source>
</evidence>
<comment type="caution">
    <text evidence="1">The sequence shown here is derived from an EMBL/GenBank/DDBJ whole genome shotgun (WGS) entry which is preliminary data.</text>
</comment>
<accession>A0A4S2BKE6</accession>
<dbReference type="EMBL" id="SRYV01000009">
    <property type="protein sequence ID" value="TGY15278.1"/>
    <property type="molecule type" value="Genomic_DNA"/>
</dbReference>
<dbReference type="Proteomes" id="UP000309117">
    <property type="component" value="Unassembled WGS sequence"/>
</dbReference>
<organism evidence="1 2">
    <name type="scientific">Lactobacillus intestinalis</name>
    <dbReference type="NCBI Taxonomy" id="151781"/>
    <lineage>
        <taxon>Bacteria</taxon>
        <taxon>Bacillati</taxon>
        <taxon>Bacillota</taxon>
        <taxon>Bacilli</taxon>
        <taxon>Lactobacillales</taxon>
        <taxon>Lactobacillaceae</taxon>
        <taxon>Lactobacillus</taxon>
    </lineage>
</organism>
<proteinExistence type="predicted"/>
<evidence type="ECO:0000313" key="2">
    <source>
        <dbReference type="Proteomes" id="UP000309117"/>
    </source>
</evidence>
<protein>
    <submittedName>
        <fullName evidence="1">Uncharacterized protein</fullName>
    </submittedName>
</protein>
<name>A0A4S2BKE6_9LACO</name>
<sequence>MIDNIEHCRNRMIQGNKPICGIYAFLNGFYDGKVYNLFKWKKLAKELWGLSIDKSIPNNISLLSKNNIKHYSYVGEFFNSENLERFLNDIINVKNDFDLKDKISKLINRKIMKIDISSMNKIDWNNFSDKNGETFYLVPINSWKNEKDKYNMHWICLKKDNKIVILNSAGDRSGEKQALKHTMEENKIVGKPKYISNTTDLDKVVINIQDRCPYVRFDFKKWAKYKCYGVIRKRMKTIKENPTCEYSFSDSEFQIIKVTYYCESNGKSYSGSNI</sequence>
<gene>
    <name evidence="1" type="ORF">E5351_05560</name>
</gene>
<reference evidence="1 2" key="1">
    <citation type="submission" date="2019-04" db="EMBL/GenBank/DDBJ databases">
        <title>Microbes associate with the intestines of laboratory mice.</title>
        <authorList>
            <person name="Navarre W."/>
            <person name="Wong E."/>
            <person name="Huang K."/>
            <person name="Tropini C."/>
            <person name="Ng K."/>
            <person name="Yu B."/>
        </authorList>
    </citation>
    <scope>NUCLEOTIDE SEQUENCE [LARGE SCALE GENOMIC DNA]</scope>
    <source>
        <strain evidence="1 2">NM61_E11</strain>
    </source>
</reference>